<dbReference type="InterPro" id="IPR004304">
    <property type="entry name" value="FmdA_AmdA"/>
</dbReference>
<dbReference type="EMBL" id="CABVQN010000003">
    <property type="protein sequence ID" value="VWC76404.1"/>
    <property type="molecule type" value="Genomic_DNA"/>
</dbReference>
<evidence type="ECO:0000313" key="1">
    <source>
        <dbReference type="EMBL" id="VWC76404.1"/>
    </source>
</evidence>
<name>A0A6P2V034_BURL3</name>
<organism evidence="1 2">
    <name type="scientific">Burkholderia lata (strain ATCC 17760 / DSM 23089 / LMG 22485 / NCIMB 9086 / R18194 / 383)</name>
    <dbReference type="NCBI Taxonomy" id="482957"/>
    <lineage>
        <taxon>Bacteria</taxon>
        <taxon>Pseudomonadati</taxon>
        <taxon>Pseudomonadota</taxon>
        <taxon>Betaproteobacteria</taxon>
        <taxon>Burkholderiales</taxon>
        <taxon>Burkholderiaceae</taxon>
        <taxon>Burkholderia</taxon>
        <taxon>Burkholderia cepacia complex</taxon>
    </lineage>
</organism>
<dbReference type="SUPFAM" id="SSF141130">
    <property type="entry name" value="Acetamidase/Formamidase-like"/>
    <property type="match status" value="1"/>
</dbReference>
<dbReference type="Gene3D" id="2.60.120.580">
    <property type="entry name" value="Acetamidase/Formamidase-like domains"/>
    <property type="match status" value="1"/>
</dbReference>
<proteinExistence type="predicted"/>
<accession>A0A6P2V034</accession>
<dbReference type="Gene3D" id="3.10.28.20">
    <property type="entry name" value="Acetamidase/Formamidase-like domains"/>
    <property type="match status" value="1"/>
</dbReference>
<dbReference type="Pfam" id="PF03069">
    <property type="entry name" value="FmdA_AmdA"/>
    <property type="match status" value="2"/>
</dbReference>
<reference evidence="1 2" key="1">
    <citation type="submission" date="2019-09" db="EMBL/GenBank/DDBJ databases">
        <authorList>
            <person name="Depoorter E."/>
        </authorList>
    </citation>
    <scope>NUCLEOTIDE SEQUENCE [LARGE SCALE GENOMIC DNA]</scope>
    <source>
        <strain evidence="1">R-39750</strain>
    </source>
</reference>
<dbReference type="Gene3D" id="2.40.10.120">
    <property type="match status" value="1"/>
</dbReference>
<dbReference type="GO" id="GO:0016811">
    <property type="term" value="F:hydrolase activity, acting on carbon-nitrogen (but not peptide) bonds, in linear amides"/>
    <property type="evidence" value="ECO:0007669"/>
    <property type="project" value="InterPro"/>
</dbReference>
<protein>
    <submittedName>
        <fullName evidence="1">Formamidase</fullName>
    </submittedName>
</protein>
<dbReference type="RefSeq" id="WP_175011059.1">
    <property type="nucleotide sequence ID" value="NZ_CABVQN010000003.1"/>
</dbReference>
<dbReference type="AlphaFoldDB" id="A0A6P2V034"/>
<dbReference type="Proteomes" id="UP000494110">
    <property type="component" value="Unassembled WGS sequence"/>
</dbReference>
<dbReference type="PANTHER" id="PTHR31891">
    <property type="entry name" value="FORMAMIDASE C869.04-RELATED"/>
    <property type="match status" value="1"/>
</dbReference>
<evidence type="ECO:0000313" key="2">
    <source>
        <dbReference type="Proteomes" id="UP000494110"/>
    </source>
</evidence>
<gene>
    <name evidence="1" type="ORF">BLA39750_00906</name>
</gene>
<sequence length="299" mass="31909">MSYRVSRSQVVYAMSKDNIPVLSVPSGSEMVFETCDCFEDQINSKDTRFDSIDWNRINPATGPVFVEGAEPGDTLAVTIHEIKLAEQAVMVTGKGLGVIGDRLERSHIEIVPIRGNKAVLFDRVEVPLNPMIGVIGSAPAGDPISSGVPDAHGGNMDCRVMAEGTTVYLPVNVPGALLALGDLHAAMGDGEVSVCGLEVHGEVRLNAEVVKGRPWPLPMAHTGSHLYTIGSAALLDDAAKIATDNMVDLLTQHTGLTNEQAINLMSVGGHLQICQIVDPKKTCRFEMPLDLLAQLGFSM</sequence>
<dbReference type="PANTHER" id="PTHR31891:SF1">
    <property type="entry name" value="FORMAMIDASE C869.04-RELATED"/>
    <property type="match status" value="1"/>
</dbReference>